<feature type="compositionally biased region" description="Basic and acidic residues" evidence="1">
    <location>
        <begin position="1"/>
        <end position="16"/>
    </location>
</feature>
<protein>
    <recommendedName>
        <fullName evidence="2">Flavodoxin-like domain-containing protein</fullName>
    </recommendedName>
</protein>
<sequence length="105" mass="11255">MAPPKEESKKSTKSSESKVASHGTPLLVLYGSNLGTAKQIANELAEDGKAKGFDVTTAPLDDFTRQLPDTGAVFIVTASYNGHPPDNAKQFVDLAGRMKSRIYQT</sequence>
<feature type="region of interest" description="Disordered" evidence="1">
    <location>
        <begin position="1"/>
        <end position="21"/>
    </location>
</feature>
<reference evidence="3 4" key="1">
    <citation type="submission" date="2019-12" db="EMBL/GenBank/DDBJ databases">
        <title>Full genome sequence of a Bacillus safensis strain isolated from commercially available natto in Indonesia.</title>
        <authorList>
            <person name="Yoshida M."/>
            <person name="Uomi M."/>
            <person name="Waturangi D."/>
            <person name="Ekaputri J.J."/>
            <person name="Setiamarga D.H.E."/>
        </authorList>
    </citation>
    <scope>NUCLEOTIDE SEQUENCE [LARGE SCALE GENOMIC DNA]</scope>
    <source>
        <strain evidence="3 4">IDN1</strain>
    </source>
</reference>
<evidence type="ECO:0000259" key="2">
    <source>
        <dbReference type="PROSITE" id="PS50902"/>
    </source>
</evidence>
<evidence type="ECO:0000313" key="3">
    <source>
        <dbReference type="EMBL" id="BBP89703.1"/>
    </source>
</evidence>
<organism evidence="3 4">
    <name type="scientific">Bacillus safensis</name>
    <dbReference type="NCBI Taxonomy" id="561879"/>
    <lineage>
        <taxon>Bacteria</taxon>
        <taxon>Bacillati</taxon>
        <taxon>Bacillota</taxon>
        <taxon>Bacilli</taxon>
        <taxon>Bacillales</taxon>
        <taxon>Bacillaceae</taxon>
        <taxon>Bacillus</taxon>
    </lineage>
</organism>
<dbReference type="AlphaFoldDB" id="A0A5S9M992"/>
<dbReference type="PROSITE" id="PS50902">
    <property type="entry name" value="FLAVODOXIN_LIKE"/>
    <property type="match status" value="1"/>
</dbReference>
<dbReference type="SUPFAM" id="SSF52218">
    <property type="entry name" value="Flavoproteins"/>
    <property type="match status" value="1"/>
</dbReference>
<dbReference type="GO" id="GO:0010181">
    <property type="term" value="F:FMN binding"/>
    <property type="evidence" value="ECO:0007669"/>
    <property type="project" value="InterPro"/>
</dbReference>
<dbReference type="Pfam" id="PF00258">
    <property type="entry name" value="Flavodoxin_1"/>
    <property type="match status" value="1"/>
</dbReference>
<dbReference type="EMBL" id="AP021906">
    <property type="protein sequence ID" value="BBP89703.1"/>
    <property type="molecule type" value="Genomic_DNA"/>
</dbReference>
<dbReference type="Proteomes" id="UP000464658">
    <property type="component" value="Chromosome"/>
</dbReference>
<evidence type="ECO:0000256" key="1">
    <source>
        <dbReference type="SAM" id="MobiDB-lite"/>
    </source>
</evidence>
<proteinExistence type="predicted"/>
<dbReference type="InterPro" id="IPR029039">
    <property type="entry name" value="Flavoprotein-like_sf"/>
</dbReference>
<evidence type="ECO:0000313" key="4">
    <source>
        <dbReference type="Proteomes" id="UP000464658"/>
    </source>
</evidence>
<dbReference type="InterPro" id="IPR008254">
    <property type="entry name" value="Flavodoxin/NO_synth"/>
</dbReference>
<feature type="domain" description="Flavodoxin-like" evidence="2">
    <location>
        <begin position="26"/>
        <end position="105"/>
    </location>
</feature>
<accession>A0A5S9M992</accession>
<dbReference type="Gene3D" id="3.40.50.360">
    <property type="match status" value="1"/>
</dbReference>
<gene>
    <name evidence="3" type="ORF">BsIDN1_33210</name>
</gene>
<name>A0A5S9M992_BACIA</name>
<dbReference type="GO" id="GO:0016651">
    <property type="term" value="F:oxidoreductase activity, acting on NAD(P)H"/>
    <property type="evidence" value="ECO:0007669"/>
    <property type="project" value="UniProtKB-ARBA"/>
</dbReference>